<reference evidence="1 2" key="1">
    <citation type="journal article" date="2018" name="Science">
        <title>The opium poppy genome and morphinan production.</title>
        <authorList>
            <person name="Guo L."/>
            <person name="Winzer T."/>
            <person name="Yang X."/>
            <person name="Li Y."/>
            <person name="Ning Z."/>
            <person name="He Z."/>
            <person name="Teodor R."/>
            <person name="Lu Y."/>
            <person name="Bowser T.A."/>
            <person name="Graham I.A."/>
            <person name="Ye K."/>
        </authorList>
    </citation>
    <scope>NUCLEOTIDE SEQUENCE [LARGE SCALE GENOMIC DNA]</scope>
    <source>
        <strain evidence="2">cv. HN1</strain>
        <tissue evidence="1">Leaves</tissue>
    </source>
</reference>
<organism evidence="1 2">
    <name type="scientific">Papaver somniferum</name>
    <name type="common">Opium poppy</name>
    <dbReference type="NCBI Taxonomy" id="3469"/>
    <lineage>
        <taxon>Eukaryota</taxon>
        <taxon>Viridiplantae</taxon>
        <taxon>Streptophyta</taxon>
        <taxon>Embryophyta</taxon>
        <taxon>Tracheophyta</taxon>
        <taxon>Spermatophyta</taxon>
        <taxon>Magnoliopsida</taxon>
        <taxon>Ranunculales</taxon>
        <taxon>Papaveraceae</taxon>
        <taxon>Papaveroideae</taxon>
        <taxon>Papaver</taxon>
    </lineage>
</organism>
<name>A0A4Y7KZG5_PAPSO</name>
<proteinExistence type="predicted"/>
<accession>A0A4Y7KZG5</accession>
<dbReference type="Proteomes" id="UP000316621">
    <property type="component" value="Chromosome 9"/>
</dbReference>
<sequence length="118" mass="13395">MNALVKQHDAEINTGYVLNGCIFPKMHLSSTKSSIVEKAIPSSSIIKKRSHSCTGRHDTFIRLVRDRRAQKTFLIVLSRAKKLILHISFVKPYILPVLEDYSLESQLQEGKDKDGMNL</sequence>
<protein>
    <submittedName>
        <fullName evidence="1">Uncharacterized protein</fullName>
    </submittedName>
</protein>
<dbReference type="Gramene" id="RZC77780">
    <property type="protein sequence ID" value="RZC77780"/>
    <property type="gene ID" value="C5167_001983"/>
</dbReference>
<evidence type="ECO:0000313" key="1">
    <source>
        <dbReference type="EMBL" id="RZC77780.1"/>
    </source>
</evidence>
<dbReference type="EMBL" id="CM010723">
    <property type="protein sequence ID" value="RZC77780.1"/>
    <property type="molecule type" value="Genomic_DNA"/>
</dbReference>
<gene>
    <name evidence="1" type="ORF">C5167_001983</name>
</gene>
<keyword evidence="2" id="KW-1185">Reference proteome</keyword>
<dbReference type="AlphaFoldDB" id="A0A4Y7KZG5"/>
<evidence type="ECO:0000313" key="2">
    <source>
        <dbReference type="Proteomes" id="UP000316621"/>
    </source>
</evidence>